<evidence type="ECO:0000256" key="1">
    <source>
        <dbReference type="SAM" id="SignalP"/>
    </source>
</evidence>
<proteinExistence type="predicted"/>
<accession>A0A2M4DHC9</accession>
<feature type="signal peptide" evidence="1">
    <location>
        <begin position="1"/>
        <end position="25"/>
    </location>
</feature>
<sequence>MLVPLLVSLLLSLLLLLMLLAPSVAPPSFGTTSRDCSAIALLAFCIITTWQQSAGVVLRGSEWYLSIGASWKSSSSSLR</sequence>
<keyword evidence="1" id="KW-0732">Signal</keyword>
<feature type="chain" id="PRO_5014831209" description="Secreted protein" evidence="1">
    <location>
        <begin position="26"/>
        <end position="79"/>
    </location>
</feature>
<evidence type="ECO:0008006" key="3">
    <source>
        <dbReference type="Google" id="ProtNLM"/>
    </source>
</evidence>
<dbReference type="AlphaFoldDB" id="A0A2M4DHC9"/>
<protein>
    <recommendedName>
        <fullName evidence="3">Secreted protein</fullName>
    </recommendedName>
</protein>
<dbReference type="EMBL" id="GGFL01012741">
    <property type="protein sequence ID" value="MBW76919.1"/>
    <property type="molecule type" value="Transcribed_RNA"/>
</dbReference>
<organism evidence="2">
    <name type="scientific">Anopheles darlingi</name>
    <name type="common">Mosquito</name>
    <dbReference type="NCBI Taxonomy" id="43151"/>
    <lineage>
        <taxon>Eukaryota</taxon>
        <taxon>Metazoa</taxon>
        <taxon>Ecdysozoa</taxon>
        <taxon>Arthropoda</taxon>
        <taxon>Hexapoda</taxon>
        <taxon>Insecta</taxon>
        <taxon>Pterygota</taxon>
        <taxon>Neoptera</taxon>
        <taxon>Endopterygota</taxon>
        <taxon>Diptera</taxon>
        <taxon>Nematocera</taxon>
        <taxon>Culicoidea</taxon>
        <taxon>Culicidae</taxon>
        <taxon>Anophelinae</taxon>
        <taxon>Anopheles</taxon>
    </lineage>
</organism>
<reference evidence="2" key="1">
    <citation type="submission" date="2018-01" db="EMBL/GenBank/DDBJ databases">
        <title>An insight into the sialome of Amazonian anophelines.</title>
        <authorList>
            <person name="Ribeiro J.M."/>
            <person name="Scarpassa V."/>
            <person name="Calvo E."/>
        </authorList>
    </citation>
    <scope>NUCLEOTIDE SEQUENCE</scope>
</reference>
<evidence type="ECO:0000313" key="2">
    <source>
        <dbReference type="EMBL" id="MBW76919.1"/>
    </source>
</evidence>
<name>A0A2M4DHC9_ANODA</name>